<evidence type="ECO:0000313" key="1">
    <source>
        <dbReference type="EMBL" id="SUO97028.1"/>
    </source>
</evidence>
<protein>
    <submittedName>
        <fullName evidence="1">Uncharacterized protein</fullName>
    </submittedName>
</protein>
<organism evidence="1 2">
    <name type="scientific">Suttonella indologenes</name>
    <dbReference type="NCBI Taxonomy" id="13276"/>
    <lineage>
        <taxon>Bacteria</taxon>
        <taxon>Pseudomonadati</taxon>
        <taxon>Pseudomonadota</taxon>
        <taxon>Gammaproteobacteria</taxon>
        <taxon>Cardiobacteriales</taxon>
        <taxon>Cardiobacteriaceae</taxon>
        <taxon>Suttonella</taxon>
    </lineage>
</organism>
<sequence length="40" mass="4623">MGVTQFFEHYLDYHNCSLFFSEVLIPNSGYNIKTQLASHA</sequence>
<accession>A0A380MXM4</accession>
<dbReference type="Proteomes" id="UP000254575">
    <property type="component" value="Unassembled WGS sequence"/>
</dbReference>
<evidence type="ECO:0000313" key="2">
    <source>
        <dbReference type="Proteomes" id="UP000254575"/>
    </source>
</evidence>
<proteinExistence type="predicted"/>
<gene>
    <name evidence="1" type="ORF">NCTC10717_01336</name>
</gene>
<name>A0A380MXM4_9GAMM</name>
<dbReference type="AlphaFoldDB" id="A0A380MXM4"/>
<reference evidence="1 2" key="1">
    <citation type="submission" date="2018-06" db="EMBL/GenBank/DDBJ databases">
        <authorList>
            <consortium name="Pathogen Informatics"/>
            <person name="Doyle S."/>
        </authorList>
    </citation>
    <scope>NUCLEOTIDE SEQUENCE [LARGE SCALE GENOMIC DNA]</scope>
    <source>
        <strain evidence="1 2">NCTC10717</strain>
    </source>
</reference>
<keyword evidence="2" id="KW-1185">Reference proteome</keyword>
<dbReference type="EMBL" id="UHIA01000004">
    <property type="protein sequence ID" value="SUO97028.1"/>
    <property type="molecule type" value="Genomic_DNA"/>
</dbReference>